<dbReference type="EMBL" id="SLWV01000001">
    <property type="protein sequence ID" value="TCO80085.1"/>
    <property type="molecule type" value="Genomic_DNA"/>
</dbReference>
<dbReference type="InterPro" id="IPR002781">
    <property type="entry name" value="TM_pro_TauE-like"/>
</dbReference>
<keyword evidence="6" id="KW-1003">Cell membrane</keyword>
<dbReference type="InterPro" id="IPR051598">
    <property type="entry name" value="TSUP/Inactive_protease-like"/>
</dbReference>
<dbReference type="AlphaFoldDB" id="A0A4R2LL14"/>
<feature type="transmembrane region" description="Helical" evidence="6">
    <location>
        <begin position="114"/>
        <end position="131"/>
    </location>
</feature>
<evidence type="ECO:0000313" key="7">
    <source>
        <dbReference type="EMBL" id="TCO80085.1"/>
    </source>
</evidence>
<evidence type="ECO:0000313" key="8">
    <source>
        <dbReference type="Proteomes" id="UP000294919"/>
    </source>
</evidence>
<evidence type="ECO:0000256" key="5">
    <source>
        <dbReference type="ARBA" id="ARBA00023136"/>
    </source>
</evidence>
<comment type="caution">
    <text evidence="7">The sequence shown here is derived from an EMBL/GenBank/DDBJ whole genome shotgun (WGS) entry which is preliminary data.</text>
</comment>
<name>A0A4R2LL14_9FIRM</name>
<dbReference type="PANTHER" id="PTHR43701">
    <property type="entry name" value="MEMBRANE TRANSPORTER PROTEIN MJ0441-RELATED"/>
    <property type="match status" value="1"/>
</dbReference>
<keyword evidence="4 6" id="KW-1133">Transmembrane helix</keyword>
<evidence type="ECO:0000256" key="6">
    <source>
        <dbReference type="RuleBase" id="RU363041"/>
    </source>
</evidence>
<dbReference type="GO" id="GO:0005886">
    <property type="term" value="C:plasma membrane"/>
    <property type="evidence" value="ECO:0007669"/>
    <property type="project" value="UniProtKB-SubCell"/>
</dbReference>
<feature type="transmembrane region" description="Helical" evidence="6">
    <location>
        <begin position="20"/>
        <end position="52"/>
    </location>
</feature>
<keyword evidence="3 6" id="KW-0812">Transmembrane</keyword>
<gene>
    <name evidence="7" type="ORF">EV214_101324</name>
</gene>
<keyword evidence="8" id="KW-1185">Reference proteome</keyword>
<dbReference type="Pfam" id="PF01925">
    <property type="entry name" value="TauE"/>
    <property type="match status" value="1"/>
</dbReference>
<proteinExistence type="inferred from homology"/>
<feature type="transmembrane region" description="Helical" evidence="6">
    <location>
        <begin position="59"/>
        <end position="78"/>
    </location>
</feature>
<keyword evidence="5 6" id="KW-0472">Membrane</keyword>
<reference evidence="7 8" key="1">
    <citation type="submission" date="2019-03" db="EMBL/GenBank/DDBJ databases">
        <title>Genomic Encyclopedia of Type Strains, Phase IV (KMG-IV): sequencing the most valuable type-strain genomes for metagenomic binning, comparative biology and taxonomic classification.</title>
        <authorList>
            <person name="Goeker M."/>
        </authorList>
    </citation>
    <scope>NUCLEOTIDE SEQUENCE [LARGE SCALE GENOMIC DNA]</scope>
    <source>
        <strain evidence="7 8">DSM 102940</strain>
    </source>
</reference>
<dbReference type="Proteomes" id="UP000294919">
    <property type="component" value="Unassembled WGS sequence"/>
</dbReference>
<evidence type="ECO:0000256" key="4">
    <source>
        <dbReference type="ARBA" id="ARBA00022989"/>
    </source>
</evidence>
<evidence type="ECO:0000256" key="3">
    <source>
        <dbReference type="ARBA" id="ARBA00022692"/>
    </source>
</evidence>
<dbReference type="OrthoDB" id="9791444at2"/>
<dbReference type="PANTHER" id="PTHR43701:SF2">
    <property type="entry name" value="MEMBRANE TRANSPORTER PROTEIN YJNA-RELATED"/>
    <property type="match status" value="1"/>
</dbReference>
<comment type="subcellular location">
    <subcellularLocation>
        <location evidence="6">Cell membrane</location>
        <topology evidence="6">Multi-pass membrane protein</topology>
    </subcellularLocation>
    <subcellularLocation>
        <location evidence="1">Membrane</location>
        <topology evidence="1">Multi-pass membrane protein</topology>
    </subcellularLocation>
</comment>
<organism evidence="7 8">
    <name type="scientific">Marinisporobacter balticus</name>
    <dbReference type="NCBI Taxonomy" id="2018667"/>
    <lineage>
        <taxon>Bacteria</taxon>
        <taxon>Bacillati</taxon>
        <taxon>Bacillota</taxon>
        <taxon>Clostridia</taxon>
        <taxon>Peptostreptococcales</taxon>
        <taxon>Thermotaleaceae</taxon>
        <taxon>Marinisporobacter</taxon>
    </lineage>
</organism>
<protein>
    <recommendedName>
        <fullName evidence="6">Probable membrane transporter protein</fullName>
    </recommendedName>
</protein>
<evidence type="ECO:0000256" key="1">
    <source>
        <dbReference type="ARBA" id="ARBA00004141"/>
    </source>
</evidence>
<comment type="similarity">
    <text evidence="2 6">Belongs to the 4-toluene sulfonate uptake permease (TSUP) (TC 2.A.102) family.</text>
</comment>
<accession>A0A4R2LL14</accession>
<feature type="transmembrane region" description="Helical" evidence="6">
    <location>
        <begin position="84"/>
        <end position="102"/>
    </location>
</feature>
<sequence>MPLLNLYYVGEKMKKKIFTFKFILLGITTGLVNGLFGSGGGTILILGMFFLLDIDEHKAHATAISIILPLALVSTFIYMKHGIIVWPVTLKIMTGGILGGYIGAKLLSKIPEYLLRKIFAVFMIIAAIRMVF</sequence>
<evidence type="ECO:0000256" key="2">
    <source>
        <dbReference type="ARBA" id="ARBA00009142"/>
    </source>
</evidence>